<sequence length="223" mass="23050">MHQLMKGVSDHADAVAQFIGAFVIALFSALFTFWLTKRVRARADRQEERAALQVQADALGVAMADVRAAAIVNHTLWESPASRGRSFLLALLACAGGAARGRVAGGTDGLSFAIGMGEVAHLLSRERRASNQAIAAVREPLLRLATAAAPLLRHPNAQVADAAEAVLAAASNIENHASSDAAVAAFGRAVRAALQPPPTLWARICHRLRPGPGAGGGSGTGSS</sequence>
<evidence type="ECO:0000313" key="3">
    <source>
        <dbReference type="Proteomes" id="UP000053669"/>
    </source>
</evidence>
<evidence type="ECO:0000313" key="2">
    <source>
        <dbReference type="EMBL" id="KUN57189.1"/>
    </source>
</evidence>
<dbReference type="AlphaFoldDB" id="A0A101RKN9"/>
<keyword evidence="1" id="KW-0812">Transmembrane</keyword>
<comment type="caution">
    <text evidence="2">The sequence shown here is derived from an EMBL/GenBank/DDBJ whole genome shotgun (WGS) entry which is preliminary data.</text>
</comment>
<keyword evidence="1" id="KW-0472">Membrane</keyword>
<name>A0A101RKN9_9ACTN</name>
<dbReference type="EMBL" id="LMWU01000077">
    <property type="protein sequence ID" value="KUN57189.1"/>
    <property type="molecule type" value="Genomic_DNA"/>
</dbReference>
<proteinExistence type="predicted"/>
<evidence type="ECO:0000256" key="1">
    <source>
        <dbReference type="SAM" id="Phobius"/>
    </source>
</evidence>
<organism evidence="2 3">
    <name type="scientific">Streptomyces canus</name>
    <dbReference type="NCBI Taxonomy" id="58343"/>
    <lineage>
        <taxon>Bacteria</taxon>
        <taxon>Bacillati</taxon>
        <taxon>Actinomycetota</taxon>
        <taxon>Actinomycetes</taxon>
        <taxon>Kitasatosporales</taxon>
        <taxon>Streptomycetaceae</taxon>
        <taxon>Streptomyces</taxon>
        <taxon>Streptomyces aurantiacus group</taxon>
    </lineage>
</organism>
<dbReference type="RefSeq" id="WP_059211728.1">
    <property type="nucleotide sequence ID" value="NZ_KQ948685.1"/>
</dbReference>
<accession>A0A101RKN9</accession>
<protein>
    <submittedName>
        <fullName evidence="2">Uncharacterized protein</fullName>
    </submittedName>
</protein>
<keyword evidence="1" id="KW-1133">Transmembrane helix</keyword>
<feature type="transmembrane region" description="Helical" evidence="1">
    <location>
        <begin position="14"/>
        <end position="35"/>
    </location>
</feature>
<gene>
    <name evidence="2" type="ORF">AQJ46_48295</name>
</gene>
<reference evidence="2 3" key="1">
    <citation type="submission" date="2015-10" db="EMBL/GenBank/DDBJ databases">
        <title>Draft genome sequence of Streptomyces canus DSM 40017, type strain for the species Streptomyces canus.</title>
        <authorList>
            <person name="Ruckert C."/>
            <person name="Winkler A."/>
            <person name="Kalinowski J."/>
            <person name="Kampfer P."/>
            <person name="Glaeser S."/>
        </authorList>
    </citation>
    <scope>NUCLEOTIDE SEQUENCE [LARGE SCALE GENOMIC DNA]</scope>
    <source>
        <strain evidence="2 3">DSM 40017</strain>
    </source>
</reference>
<dbReference type="Proteomes" id="UP000053669">
    <property type="component" value="Unassembled WGS sequence"/>
</dbReference>